<name>A0A6A0AU92_9ACTN</name>
<gene>
    <name evidence="2" type="ORF">SCWH03_22470</name>
</gene>
<accession>A0A6A0AU92</accession>
<reference evidence="2 3" key="1">
    <citation type="submission" date="2020-02" db="EMBL/GenBank/DDBJ databases">
        <title>Whole Genome Shotgun Sequence of Streptomyces sp. strain CWH03.</title>
        <authorList>
            <person name="Dohra H."/>
            <person name="Kodani S."/>
            <person name="Yamamura H."/>
        </authorList>
    </citation>
    <scope>NUCLEOTIDE SEQUENCE [LARGE SCALE GENOMIC DNA]</scope>
    <source>
        <strain evidence="2 3">CWH03</strain>
    </source>
</reference>
<dbReference type="Proteomes" id="UP000484988">
    <property type="component" value="Unassembled WGS sequence"/>
</dbReference>
<dbReference type="PANTHER" id="PTHR47691:SF3">
    <property type="entry name" value="HTH-TYPE TRANSCRIPTIONAL REGULATOR RV0890C-RELATED"/>
    <property type="match status" value="1"/>
</dbReference>
<evidence type="ECO:0000256" key="1">
    <source>
        <dbReference type="SAM" id="MobiDB-lite"/>
    </source>
</evidence>
<protein>
    <submittedName>
        <fullName evidence="2">Uncharacterized protein</fullName>
    </submittedName>
</protein>
<sequence length="1029" mass="105894">MPGPKTSIEVSGVRGHVTIGDNNVVVSAERSFVQIVQPGQRPAPVARQDMTLLPRRPQAAVGRERELAELRSGLDDHGAWQIHGPAGIGKSTLLRQAAHRLADERGGAVVFVDAAGREPGDVLQDVFEACYDAPGYRPAHTELRRLMADVTADIVLDDLEVEAEDLDTVLDALPSSALLYASGQRTLLGKGGTLALGGLGHKAAMTLLSQTLGRRLEAAEEPVAEELWRRTSGAPLPLLRAAAADRLVPAARLDGLLPELLAALTGVERDVAGILAVARDGGVSMRLLAFLLDGTTGLSAVCDRLEARGVVVATARGHRLAPEIGGVHLAGLRPGSAELAALARQLTHWVSMAGTEAAAVVEDTALLTAVIDAATEAGRSAEGARLARAASPVFACSLRTGAWGRVLERGIAAAESAGLRDILAYLMHEDGVRKLVSGKRLLAAAAFASAAAYWRELGSDGHASAADAAAQSCGGDPASGADPAAQPGIEGSGGSGSDIPDLGDHGSVGDINQEVGNQLVSSLPPADPGSVAMATKAGVATKAGMSVSAKAVIGGGLAASVTAGGVVLSQQADAESVPVKVTVATRVLEANMPGDPEGTCLVGEGATDCTKVVKSKKGEAGPVSVDPAQPLPAGVSLVYWGCDEGAQSDSCSVTSDKARHVCVTTTSFTDEAARRRCAELTGSPMPTAMFRPLAWTTKTEVKALLKPGGRPQVLATTGDAAAPGMVVWSEDAAKVAWLETGTGPLGPDGAGGDVIKLRDLKSGVEHSWPCFGCTIAFLDGELISGGGDIVRYPANGGEPVREDLDEIPNRLGHDGPPDTMLLNVWNGDRLQAYAVSRVGDLGQQSVLFRLESPTKARKIRDLPRFGYSGLVRTVSPDGARAVVEPPNGQPPYNSCGEGSYPAALLDLATGAQTRLDGPGVGYRVDDTWFDADGVAHVVYRAEKGVDATSCFADADRAAVHYTLASGAGSWERSGKAPGRLLAVADGRQITHVADGGALTLVIGEGAKKSVLDTDVQWTYPSAAHAGDGS</sequence>
<dbReference type="Gene3D" id="3.40.50.300">
    <property type="entry name" value="P-loop containing nucleotide triphosphate hydrolases"/>
    <property type="match status" value="1"/>
</dbReference>
<evidence type="ECO:0000313" key="2">
    <source>
        <dbReference type="EMBL" id="GFH36025.1"/>
    </source>
</evidence>
<keyword evidence="3" id="KW-1185">Reference proteome</keyword>
<dbReference type="SUPFAM" id="SSF52540">
    <property type="entry name" value="P-loop containing nucleoside triphosphate hydrolases"/>
    <property type="match status" value="1"/>
</dbReference>
<organism evidence="2 3">
    <name type="scientific">Streptomyces pacificus</name>
    <dbReference type="NCBI Taxonomy" id="2705029"/>
    <lineage>
        <taxon>Bacteria</taxon>
        <taxon>Bacillati</taxon>
        <taxon>Actinomycetota</taxon>
        <taxon>Actinomycetes</taxon>
        <taxon>Kitasatosporales</taxon>
        <taxon>Streptomycetaceae</taxon>
        <taxon>Streptomyces</taxon>
    </lineage>
</organism>
<dbReference type="PANTHER" id="PTHR47691">
    <property type="entry name" value="REGULATOR-RELATED"/>
    <property type="match status" value="1"/>
</dbReference>
<feature type="region of interest" description="Disordered" evidence="1">
    <location>
        <begin position="468"/>
        <end position="511"/>
    </location>
</feature>
<evidence type="ECO:0000313" key="3">
    <source>
        <dbReference type="Proteomes" id="UP000484988"/>
    </source>
</evidence>
<feature type="compositionally biased region" description="Low complexity" evidence="1">
    <location>
        <begin position="468"/>
        <end position="488"/>
    </location>
</feature>
<dbReference type="InterPro" id="IPR027417">
    <property type="entry name" value="P-loop_NTPase"/>
</dbReference>
<proteinExistence type="predicted"/>
<dbReference type="EMBL" id="BLLG01000005">
    <property type="protein sequence ID" value="GFH36025.1"/>
    <property type="molecule type" value="Genomic_DNA"/>
</dbReference>
<dbReference type="RefSeq" id="WP_173263946.1">
    <property type="nucleotide sequence ID" value="NZ_BLLG01000005.1"/>
</dbReference>
<dbReference type="AlphaFoldDB" id="A0A6A0AU92"/>
<comment type="caution">
    <text evidence="2">The sequence shown here is derived from an EMBL/GenBank/DDBJ whole genome shotgun (WGS) entry which is preliminary data.</text>
</comment>